<dbReference type="GO" id="GO:0046872">
    <property type="term" value="F:metal ion binding"/>
    <property type="evidence" value="ECO:0007669"/>
    <property type="project" value="UniProtKB-KW"/>
</dbReference>
<proteinExistence type="inferred from homology"/>
<keyword evidence="4 8" id="KW-0223">Dioxygenase</keyword>
<dbReference type="RefSeq" id="WP_105294632.1">
    <property type="nucleotide sequence ID" value="NZ_PUEV01000014.1"/>
</dbReference>
<evidence type="ECO:0000256" key="6">
    <source>
        <dbReference type="ARBA" id="ARBA00023004"/>
    </source>
</evidence>
<sequence length="284" mass="31293">MSLLTINKLTSSVGAEVLGVDPRQLAAAEDHDSLGAAVLEALEDNGVLVFRGLRIDPRAQVAFCGLLGSVDYSADGHHEVAGIYPVTLNRSKNSSASYLRATFDWHIDGCTPTGDEYPQKATVLSAVQVAERGGETEFASSYAAYDLLADDEKRRYGALRVVHSLEASQRRVTPDPSPEELARWRARPTHEHPLVWTHRNGRRSLVLGASADYVVGMDLDEGRALLDELLARATVADRVYRHRWSVGDTVIWDNRGVLHRAAPYDPDSPREMLRTTVLGDEPIR</sequence>
<organism evidence="8 9">
    <name type="scientific">Mycolicibacter virginiensis</name>
    <dbReference type="NCBI Taxonomy" id="1795032"/>
    <lineage>
        <taxon>Bacteria</taxon>
        <taxon>Bacillati</taxon>
        <taxon>Actinomycetota</taxon>
        <taxon>Actinomycetes</taxon>
        <taxon>Mycobacteriales</taxon>
        <taxon>Mycobacteriaceae</taxon>
        <taxon>Mycolicibacter</taxon>
    </lineage>
</organism>
<accession>A0A9X7P009</accession>
<dbReference type="AlphaFoldDB" id="A0A9X7P009"/>
<evidence type="ECO:0000313" key="9">
    <source>
        <dbReference type="Proteomes" id="UP000237911"/>
    </source>
</evidence>
<dbReference type="SUPFAM" id="SSF51197">
    <property type="entry name" value="Clavaminate synthase-like"/>
    <property type="match status" value="1"/>
</dbReference>
<dbReference type="InterPro" id="IPR042098">
    <property type="entry name" value="TauD-like_sf"/>
</dbReference>
<name>A0A9X7P009_9MYCO</name>
<protein>
    <submittedName>
        <fullName evidence="8">Taurine catabolism dioxygenase TauD</fullName>
    </submittedName>
</protein>
<dbReference type="Pfam" id="PF02668">
    <property type="entry name" value="TauD"/>
    <property type="match status" value="1"/>
</dbReference>
<evidence type="ECO:0000256" key="4">
    <source>
        <dbReference type="ARBA" id="ARBA00022964"/>
    </source>
</evidence>
<evidence type="ECO:0000256" key="2">
    <source>
        <dbReference type="ARBA" id="ARBA00005896"/>
    </source>
</evidence>
<evidence type="ECO:0000313" key="8">
    <source>
        <dbReference type="EMBL" id="PQM53663.1"/>
    </source>
</evidence>
<gene>
    <name evidence="8" type="ORF">C5U48_04115</name>
</gene>
<dbReference type="GO" id="GO:0051213">
    <property type="term" value="F:dioxygenase activity"/>
    <property type="evidence" value="ECO:0007669"/>
    <property type="project" value="UniProtKB-KW"/>
</dbReference>
<dbReference type="Proteomes" id="UP000237911">
    <property type="component" value="Unassembled WGS sequence"/>
</dbReference>
<keyword evidence="9" id="KW-1185">Reference proteome</keyword>
<dbReference type="Gene3D" id="3.60.130.10">
    <property type="entry name" value="Clavaminate synthase-like"/>
    <property type="match status" value="1"/>
</dbReference>
<evidence type="ECO:0000259" key="7">
    <source>
        <dbReference type="Pfam" id="PF02668"/>
    </source>
</evidence>
<dbReference type="PANTHER" id="PTHR43779:SF2">
    <property type="entry name" value="ALPHA-KETOGLUTARATE-DEPENDENT XANTHINE DIOXYGENASE XAN1"/>
    <property type="match status" value="1"/>
</dbReference>
<dbReference type="InterPro" id="IPR003819">
    <property type="entry name" value="TauD/TfdA-like"/>
</dbReference>
<dbReference type="InterPro" id="IPR051178">
    <property type="entry name" value="TfdA_dioxygenase"/>
</dbReference>
<keyword evidence="5" id="KW-0560">Oxidoreductase</keyword>
<evidence type="ECO:0000256" key="5">
    <source>
        <dbReference type="ARBA" id="ARBA00023002"/>
    </source>
</evidence>
<evidence type="ECO:0000256" key="1">
    <source>
        <dbReference type="ARBA" id="ARBA00001954"/>
    </source>
</evidence>
<keyword evidence="3" id="KW-0479">Metal-binding</keyword>
<comment type="similarity">
    <text evidence="2">Belongs to the TfdA dioxygenase family.</text>
</comment>
<comment type="caution">
    <text evidence="8">The sequence shown here is derived from an EMBL/GenBank/DDBJ whole genome shotgun (WGS) entry which is preliminary data.</text>
</comment>
<feature type="domain" description="TauD/TfdA-like" evidence="7">
    <location>
        <begin position="6"/>
        <end position="276"/>
    </location>
</feature>
<keyword evidence="6" id="KW-0408">Iron</keyword>
<comment type="cofactor">
    <cofactor evidence="1">
        <name>Fe(2+)</name>
        <dbReference type="ChEBI" id="CHEBI:29033"/>
    </cofactor>
</comment>
<dbReference type="PANTHER" id="PTHR43779">
    <property type="entry name" value="DIOXYGENASE RV0097-RELATED"/>
    <property type="match status" value="1"/>
</dbReference>
<evidence type="ECO:0000256" key="3">
    <source>
        <dbReference type="ARBA" id="ARBA00022723"/>
    </source>
</evidence>
<dbReference type="EMBL" id="PUEV01000014">
    <property type="protein sequence ID" value="PQM53663.1"/>
    <property type="molecule type" value="Genomic_DNA"/>
</dbReference>
<reference evidence="8 9" key="1">
    <citation type="submission" date="2018-02" db="EMBL/GenBank/DDBJ databases">
        <title>Draft genome sequence of Mycobacterium virginiense isolated from mud of a swine farm in Japan.</title>
        <authorList>
            <person name="Ohya K."/>
        </authorList>
    </citation>
    <scope>NUCLEOTIDE SEQUENCE [LARGE SCALE GENOMIC DNA]</scope>
    <source>
        <strain evidence="8 9">GF75</strain>
    </source>
</reference>